<dbReference type="Proteomes" id="UP001314263">
    <property type="component" value="Unassembled WGS sequence"/>
</dbReference>
<dbReference type="InterPro" id="IPR036291">
    <property type="entry name" value="NAD(P)-bd_dom_sf"/>
</dbReference>
<dbReference type="InterPro" id="IPR002347">
    <property type="entry name" value="SDR_fam"/>
</dbReference>
<evidence type="ECO:0000256" key="1">
    <source>
        <dbReference type="ARBA" id="ARBA00023002"/>
    </source>
</evidence>
<dbReference type="GO" id="GO:0016491">
    <property type="term" value="F:oxidoreductase activity"/>
    <property type="evidence" value="ECO:0007669"/>
    <property type="project" value="UniProtKB-KW"/>
</dbReference>
<dbReference type="SUPFAM" id="SSF51735">
    <property type="entry name" value="NAD(P)-binding Rossmann-fold domains"/>
    <property type="match status" value="1"/>
</dbReference>
<gene>
    <name evidence="2" type="ORF">CVIRNUC_002235</name>
</gene>
<keyword evidence="3" id="KW-1185">Reference proteome</keyword>
<proteinExistence type="predicted"/>
<dbReference type="Pfam" id="PF00106">
    <property type="entry name" value="adh_short"/>
    <property type="match status" value="1"/>
</dbReference>
<dbReference type="Gene3D" id="3.40.50.720">
    <property type="entry name" value="NAD(P)-binding Rossmann-like Domain"/>
    <property type="match status" value="1"/>
</dbReference>
<organism evidence="2 3">
    <name type="scientific">Coccomyxa viridis</name>
    <dbReference type="NCBI Taxonomy" id="1274662"/>
    <lineage>
        <taxon>Eukaryota</taxon>
        <taxon>Viridiplantae</taxon>
        <taxon>Chlorophyta</taxon>
        <taxon>core chlorophytes</taxon>
        <taxon>Trebouxiophyceae</taxon>
        <taxon>Trebouxiophyceae incertae sedis</taxon>
        <taxon>Coccomyxaceae</taxon>
        <taxon>Coccomyxa</taxon>
    </lineage>
</organism>
<protein>
    <submittedName>
        <fullName evidence="2">Uncharacterized protein</fullName>
    </submittedName>
</protein>
<dbReference type="PANTHER" id="PTHR43157:SF31">
    <property type="entry name" value="PHOSPHATIDYLINOSITOL-GLYCAN BIOSYNTHESIS CLASS F PROTEIN"/>
    <property type="match status" value="1"/>
</dbReference>
<name>A0AAV1HVW0_9CHLO</name>
<comment type="caution">
    <text evidence="2">The sequence shown here is derived from an EMBL/GenBank/DDBJ whole genome shotgun (WGS) entry which is preliminary data.</text>
</comment>
<evidence type="ECO:0000313" key="2">
    <source>
        <dbReference type="EMBL" id="CAK0753629.1"/>
    </source>
</evidence>
<sequence length="376" mass="41075">MDSLRRRGYAYAIGAFEFADNIRLNILDVLKPYETPPDISRNAKGLQGKLCIITGGNAGIGKAFAEAAFRHGAHIILACRSRSRGAAAAKAIEQSIATGEGNVEVRELDLASLASVQRFAHAINAERRHVDILVCNAGIMAPSQRSETSDGFENQFQVNYLGHWLLAYELFRGQDQGSEMQQRSRAGMRSAPEGKKEQLDAQGNFAGARRLIFLSSMTHRAGHLDFSNLQLERGYTGFQGYANSKLATLLAAKEWNRRFRACDSTRQDISVAVHPGLVDTELARGWLTGADVSGIQLQPVVAPLARMLAPWLLISTKRAVDQLMLAATGPPLQVAGQYIAHGKPRRPSSEAEDAFLAKKLWSITCQLTSLQEGHGH</sequence>
<dbReference type="AlphaFoldDB" id="A0AAV1HVW0"/>
<reference evidence="2 3" key="1">
    <citation type="submission" date="2023-10" db="EMBL/GenBank/DDBJ databases">
        <authorList>
            <person name="Maclean D."/>
            <person name="Macfadyen A."/>
        </authorList>
    </citation>
    <scope>NUCLEOTIDE SEQUENCE [LARGE SCALE GENOMIC DNA]</scope>
</reference>
<dbReference type="PANTHER" id="PTHR43157">
    <property type="entry name" value="PHOSPHATIDYLINOSITOL-GLYCAN BIOSYNTHESIS CLASS F PROTEIN-RELATED"/>
    <property type="match status" value="1"/>
</dbReference>
<accession>A0AAV1HVW0</accession>
<keyword evidence="1" id="KW-0560">Oxidoreductase</keyword>
<evidence type="ECO:0000313" key="3">
    <source>
        <dbReference type="Proteomes" id="UP001314263"/>
    </source>
</evidence>
<dbReference type="EMBL" id="CAUYUE010000003">
    <property type="protein sequence ID" value="CAK0753629.1"/>
    <property type="molecule type" value="Genomic_DNA"/>
</dbReference>
<dbReference type="PRINTS" id="PR00081">
    <property type="entry name" value="GDHRDH"/>
</dbReference>